<proteinExistence type="predicted"/>
<protein>
    <submittedName>
        <fullName evidence="1">Uncharacterized protein</fullName>
    </submittedName>
</protein>
<dbReference type="EMBL" id="SNRY01002107">
    <property type="protein sequence ID" value="KAA6326761.1"/>
    <property type="molecule type" value="Genomic_DNA"/>
</dbReference>
<dbReference type="AlphaFoldDB" id="A0A5J4R193"/>
<name>A0A5J4R193_9ZZZZ</name>
<reference evidence="1" key="1">
    <citation type="submission" date="2019-03" db="EMBL/GenBank/DDBJ databases">
        <title>Single cell metagenomics reveals metabolic interactions within the superorganism composed of flagellate Streblomastix strix and complex community of Bacteroidetes bacteria on its surface.</title>
        <authorList>
            <person name="Treitli S.C."/>
            <person name="Kolisko M."/>
            <person name="Husnik F."/>
            <person name="Keeling P."/>
            <person name="Hampl V."/>
        </authorList>
    </citation>
    <scope>NUCLEOTIDE SEQUENCE</scope>
    <source>
        <strain evidence="1">STM</strain>
    </source>
</reference>
<sequence>MGATRNLYEKLIISFGELCKIAEPDTSTLDLFKTKLEQLINKIKDFYLFPLLLSDNFYDCLNRETVNFHEEQKLLSKELYICSGKLLFSFENTSRKIDYSWIIEFHRTELPFKQTLGWDIDEIIEAGDMLKSFFFSMNLKWLKIKTEKEYLIYRQKIRSIENKMLIGKHKDESIEFSVYKNVEKYFLESIQEYRDFIIGNYPSIKEEFSLCCYNIRAYLVPRKYNKENDIAIFINLYKNSEDNSVYLHPLYIDFAYRFSNYEEIKLKPLSASHSLFNEENPQKYSHAFSKQSIYHELNRIFVYKSDFQSQIDYLIYILRARLYSVKKTDENTTLVINIKGVEKKCKIFFDLIPNINTSVNN</sequence>
<comment type="caution">
    <text evidence="1">The sequence shown here is derived from an EMBL/GenBank/DDBJ whole genome shotgun (WGS) entry which is preliminary data.</text>
</comment>
<organism evidence="1">
    <name type="scientific">termite gut metagenome</name>
    <dbReference type="NCBI Taxonomy" id="433724"/>
    <lineage>
        <taxon>unclassified sequences</taxon>
        <taxon>metagenomes</taxon>
        <taxon>organismal metagenomes</taxon>
    </lineage>
</organism>
<evidence type="ECO:0000313" key="1">
    <source>
        <dbReference type="EMBL" id="KAA6326761.1"/>
    </source>
</evidence>
<gene>
    <name evidence="1" type="ORF">EZS27_024173</name>
</gene>
<accession>A0A5J4R193</accession>